<dbReference type="Proteomes" id="UP000014417">
    <property type="component" value="Unassembled WGS sequence"/>
</dbReference>
<comment type="caution">
    <text evidence="1">The sequence shown here is derived from an EMBL/GenBank/DDBJ whole genome shotgun (WGS) entry which is preliminary data.</text>
</comment>
<evidence type="ECO:0000313" key="1">
    <source>
        <dbReference type="EMBL" id="EPD33519.1"/>
    </source>
</evidence>
<dbReference type="SUPFAM" id="SSF90257">
    <property type="entry name" value="Myosin rod fragments"/>
    <property type="match status" value="1"/>
</dbReference>
<protein>
    <submittedName>
        <fullName evidence="1">Uncharacterized protein</fullName>
    </submittedName>
</protein>
<sequence>MHLLDDTVYNTRELETQQARLGERIEETITLMNQLITTAASTPNDSDDYDRRYHELENRHYQLEADHQRISKQIDDLRHRRAQAIEVCDFLATQPPLEYSDQAWNTFVDHAEVDTDGTLRIGFKDANFRGSVEKHSMFGENGM</sequence>
<dbReference type="PATRIC" id="fig|883161.3.peg.1056"/>
<gene>
    <name evidence="1" type="ORF">HMPREF9306_01060</name>
</gene>
<proteinExistence type="predicted"/>
<evidence type="ECO:0000313" key="2">
    <source>
        <dbReference type="Proteomes" id="UP000014417"/>
    </source>
</evidence>
<organism evidence="1 2">
    <name type="scientific">Propionimicrobium lymphophilum ACS-093-V-SCH5</name>
    <dbReference type="NCBI Taxonomy" id="883161"/>
    <lineage>
        <taxon>Bacteria</taxon>
        <taxon>Bacillati</taxon>
        <taxon>Actinomycetota</taxon>
        <taxon>Actinomycetes</taxon>
        <taxon>Propionibacteriales</taxon>
        <taxon>Propionibacteriaceae</taxon>
        <taxon>Propionimicrobium</taxon>
    </lineage>
</organism>
<reference evidence="1 2" key="1">
    <citation type="submission" date="2013-04" db="EMBL/GenBank/DDBJ databases">
        <title>The Genome Sequence of Propionimicrobium lymphophilum ACS-093-V-SCH5.</title>
        <authorList>
            <consortium name="The Broad Institute Genomics Platform"/>
            <person name="Earl A."/>
            <person name="Ward D."/>
            <person name="Feldgarden M."/>
            <person name="Gevers D."/>
            <person name="Saerens B."/>
            <person name="Vaneechoutte M."/>
            <person name="Walker B."/>
            <person name="Young S."/>
            <person name="Zeng Q."/>
            <person name="Gargeya S."/>
            <person name="Fitzgerald M."/>
            <person name="Haas B."/>
            <person name="Abouelleil A."/>
            <person name="Allen A.W."/>
            <person name="Alvarado L."/>
            <person name="Arachchi H.M."/>
            <person name="Berlin A.M."/>
            <person name="Chapman S.B."/>
            <person name="Gainer-Dewar J."/>
            <person name="Goldberg J."/>
            <person name="Griggs A."/>
            <person name="Gujja S."/>
            <person name="Hansen M."/>
            <person name="Howarth C."/>
            <person name="Imamovic A."/>
            <person name="Ireland A."/>
            <person name="Larimer J."/>
            <person name="McCowan C."/>
            <person name="Murphy C."/>
            <person name="Pearson M."/>
            <person name="Poon T.W."/>
            <person name="Priest M."/>
            <person name="Roberts A."/>
            <person name="Saif S."/>
            <person name="Shea T."/>
            <person name="Sisk P."/>
            <person name="Sykes S."/>
            <person name="Wortman J."/>
            <person name="Nusbaum C."/>
            <person name="Birren B."/>
        </authorList>
    </citation>
    <scope>NUCLEOTIDE SEQUENCE [LARGE SCALE GENOMIC DNA]</scope>
    <source>
        <strain evidence="1 2">ACS-093-V-SCH5</strain>
    </source>
</reference>
<dbReference type="HOGENOM" id="CLU_1804465_0_0_11"/>
<keyword evidence="2" id="KW-1185">Reference proteome</keyword>
<accession>S2X0I6</accession>
<name>S2X0I6_9ACTN</name>
<dbReference type="EMBL" id="AGZR01000005">
    <property type="protein sequence ID" value="EPD33519.1"/>
    <property type="molecule type" value="Genomic_DNA"/>
</dbReference>
<dbReference type="AlphaFoldDB" id="S2X0I6"/>